<organism evidence="3 4">
    <name type="scientific">Kiloniella antarctica</name>
    <dbReference type="NCBI Taxonomy" id="1550907"/>
    <lineage>
        <taxon>Bacteria</taxon>
        <taxon>Pseudomonadati</taxon>
        <taxon>Pseudomonadota</taxon>
        <taxon>Alphaproteobacteria</taxon>
        <taxon>Rhodospirillales</taxon>
        <taxon>Kiloniellaceae</taxon>
        <taxon>Kiloniella</taxon>
    </lineage>
</organism>
<proteinExistence type="inferred from homology"/>
<name>A0ABW5BK73_9PROT</name>
<comment type="similarity">
    <text evidence="1">Belongs to the SMP-30/CGR1 family.</text>
</comment>
<dbReference type="EC" id="3.1.1.99" evidence="3"/>
<evidence type="ECO:0000313" key="4">
    <source>
        <dbReference type="Proteomes" id="UP001597294"/>
    </source>
</evidence>
<gene>
    <name evidence="3" type="ORF">ACFSKO_06605</name>
</gene>
<sequence>MEQGYKIEKIWIGPALLGESPLWDHRENCLYWLDIENALLYRQNGDGSNQGAISLPAPAGSIALWQEGGLIAALGQGLSHIDTKSGIVTPLVPSLEIDQCLMNDGKADRAGNFIFGAKHLLESSAIAGSWRYQAGEIIQGNQKFVVFNGPAFSPKGDRIYFADSPSQKIMTATYSPDDGITSRPEIFTQLSEDDGYPDGMTVDQEGCLWNAQWDGWGLTRYRPDGTVERKIDMPVRRPTSLCFGGADFKTLFITSASTRITPEELAQNPDAGALFKIDLDIAGIAENIINSIN</sequence>
<reference evidence="4" key="1">
    <citation type="journal article" date="2019" name="Int. J. Syst. Evol. Microbiol.">
        <title>The Global Catalogue of Microorganisms (GCM) 10K type strain sequencing project: providing services to taxonomists for standard genome sequencing and annotation.</title>
        <authorList>
            <consortium name="The Broad Institute Genomics Platform"/>
            <consortium name="The Broad Institute Genome Sequencing Center for Infectious Disease"/>
            <person name="Wu L."/>
            <person name="Ma J."/>
        </authorList>
    </citation>
    <scope>NUCLEOTIDE SEQUENCE [LARGE SCALE GENOMIC DNA]</scope>
    <source>
        <strain evidence="4">CGMCC 4.7192</strain>
    </source>
</reference>
<dbReference type="RefSeq" id="WP_380249714.1">
    <property type="nucleotide sequence ID" value="NZ_JBHUII010000003.1"/>
</dbReference>
<protein>
    <submittedName>
        <fullName evidence="3">SMP-30/gluconolactonase/LRE family protein</fullName>
        <ecNumber evidence="3">3.1.1.99</ecNumber>
    </submittedName>
</protein>
<dbReference type="InterPro" id="IPR013658">
    <property type="entry name" value="SGL"/>
</dbReference>
<dbReference type="PANTHER" id="PTHR10907">
    <property type="entry name" value="REGUCALCIN"/>
    <property type="match status" value="1"/>
</dbReference>
<dbReference type="SUPFAM" id="SSF63829">
    <property type="entry name" value="Calcium-dependent phosphotriesterase"/>
    <property type="match status" value="1"/>
</dbReference>
<dbReference type="Gene3D" id="2.120.10.30">
    <property type="entry name" value="TolB, C-terminal domain"/>
    <property type="match status" value="1"/>
</dbReference>
<dbReference type="PANTHER" id="PTHR10907:SF47">
    <property type="entry name" value="REGUCALCIN"/>
    <property type="match status" value="1"/>
</dbReference>
<feature type="domain" description="SMP-30/Gluconolactonase/LRE-like region" evidence="2">
    <location>
        <begin position="17"/>
        <end position="257"/>
    </location>
</feature>
<dbReference type="InterPro" id="IPR011042">
    <property type="entry name" value="6-blade_b-propeller_TolB-like"/>
</dbReference>
<evidence type="ECO:0000259" key="2">
    <source>
        <dbReference type="Pfam" id="PF08450"/>
    </source>
</evidence>
<keyword evidence="4" id="KW-1185">Reference proteome</keyword>
<comment type="caution">
    <text evidence="3">The sequence shown here is derived from an EMBL/GenBank/DDBJ whole genome shotgun (WGS) entry which is preliminary data.</text>
</comment>
<evidence type="ECO:0000256" key="1">
    <source>
        <dbReference type="ARBA" id="ARBA00008853"/>
    </source>
</evidence>
<dbReference type="InterPro" id="IPR005511">
    <property type="entry name" value="SMP-30"/>
</dbReference>
<dbReference type="Proteomes" id="UP001597294">
    <property type="component" value="Unassembled WGS sequence"/>
</dbReference>
<accession>A0ABW5BK73</accession>
<dbReference type="Pfam" id="PF08450">
    <property type="entry name" value="SGL"/>
    <property type="match status" value="1"/>
</dbReference>
<dbReference type="GO" id="GO:0016787">
    <property type="term" value="F:hydrolase activity"/>
    <property type="evidence" value="ECO:0007669"/>
    <property type="project" value="UniProtKB-KW"/>
</dbReference>
<dbReference type="PRINTS" id="PR01790">
    <property type="entry name" value="SMP30FAMILY"/>
</dbReference>
<dbReference type="EMBL" id="JBHUII010000003">
    <property type="protein sequence ID" value="MFD2205270.1"/>
    <property type="molecule type" value="Genomic_DNA"/>
</dbReference>
<keyword evidence="3" id="KW-0378">Hydrolase</keyword>
<evidence type="ECO:0000313" key="3">
    <source>
        <dbReference type="EMBL" id="MFD2205270.1"/>
    </source>
</evidence>